<dbReference type="EMBL" id="FJMZ01000002">
    <property type="protein sequence ID" value="CZQ82866.1"/>
    <property type="molecule type" value="Genomic_DNA"/>
</dbReference>
<evidence type="ECO:0000259" key="7">
    <source>
        <dbReference type="Pfam" id="PF10035"/>
    </source>
</evidence>
<dbReference type="RefSeq" id="WP_068559755.1">
    <property type="nucleotide sequence ID" value="NZ_CP089787.1"/>
</dbReference>
<evidence type="ECO:0000256" key="5">
    <source>
        <dbReference type="ARBA" id="ARBA00023136"/>
    </source>
</evidence>
<organism evidence="9 11">
    <name type="scientific">Trichococcus flocculiformis</name>
    <dbReference type="NCBI Taxonomy" id="82803"/>
    <lineage>
        <taxon>Bacteria</taxon>
        <taxon>Bacillati</taxon>
        <taxon>Bacillota</taxon>
        <taxon>Bacilli</taxon>
        <taxon>Lactobacillales</taxon>
        <taxon>Carnobacteriaceae</taxon>
        <taxon>Trichococcus</taxon>
    </lineage>
</organism>
<dbReference type="PIRSF" id="PIRSF006483">
    <property type="entry name" value="Membrane_protein_YitT"/>
    <property type="match status" value="1"/>
</dbReference>
<evidence type="ECO:0000313" key="8">
    <source>
        <dbReference type="EMBL" id="CZQ82866.1"/>
    </source>
</evidence>
<sequence>MKKNVVGSILLIAIGTFLFAMGINMFSVANHLGEGGVTGISLLAFYTLDVPVAITSFVLNGIILVIGFRFLEKSTMRLTLLATLLMSVFLHLTAAWRYPMETIILAPLCSGFLVGTGLGLVMQAGGSTAGTDIIALIFNKYLGWSTSIALVVLDLFVVGPSIFVIGLENVVLTVVHLYVQTKVLDFILEGFNPKKQVLIISERHQEIADAIDKKIGRGMTFLEGEGYYSKSQKKVILIVVNRQQLMPLNRIVTAIDPKAFFTISEAQSVIGEGFSYLISDEQYQQKINDFIDEQSQQQ</sequence>
<dbReference type="InterPro" id="IPR015867">
    <property type="entry name" value="N-reg_PII/ATP_PRibTrfase_C"/>
</dbReference>
<keyword evidence="10" id="KW-1185">Reference proteome</keyword>
<keyword evidence="5 6" id="KW-0472">Membrane</keyword>
<keyword evidence="2" id="KW-1003">Cell membrane</keyword>
<dbReference type="Proteomes" id="UP000195947">
    <property type="component" value="Unassembled WGS sequence"/>
</dbReference>
<evidence type="ECO:0000256" key="6">
    <source>
        <dbReference type="SAM" id="Phobius"/>
    </source>
</evidence>
<dbReference type="CDD" id="cd16380">
    <property type="entry name" value="YitT_C"/>
    <property type="match status" value="1"/>
</dbReference>
<evidence type="ECO:0000256" key="2">
    <source>
        <dbReference type="ARBA" id="ARBA00022475"/>
    </source>
</evidence>
<feature type="transmembrane region" description="Helical" evidence="6">
    <location>
        <begin position="50"/>
        <end position="71"/>
    </location>
</feature>
<dbReference type="GO" id="GO:0005886">
    <property type="term" value="C:plasma membrane"/>
    <property type="evidence" value="ECO:0007669"/>
    <property type="project" value="UniProtKB-SubCell"/>
</dbReference>
<reference evidence="8 10" key="1">
    <citation type="submission" date="2016-02" db="EMBL/GenBank/DDBJ databases">
        <authorList>
            <person name="Strepis N."/>
        </authorList>
    </citation>
    <scope>NUCLEOTIDE SEQUENCE [LARGE SCALE GENOMIC DNA]</scope>
    <source>
        <strain evidence="8">Trichococcus flocculiformis</strain>
    </source>
</reference>
<dbReference type="InterPro" id="IPR003740">
    <property type="entry name" value="YitT"/>
</dbReference>
<accession>A0AB38BFB4</accession>
<feature type="transmembrane region" description="Helical" evidence="6">
    <location>
        <begin position="9"/>
        <end position="30"/>
    </location>
</feature>
<dbReference type="Proteomes" id="UP000199686">
    <property type="component" value="Unassembled WGS sequence"/>
</dbReference>
<feature type="domain" description="DUF2179" evidence="7">
    <location>
        <begin position="217"/>
        <end position="271"/>
    </location>
</feature>
<dbReference type="Gene3D" id="3.30.70.120">
    <property type="match status" value="1"/>
</dbReference>
<name>A0AB38BFB4_9LACT</name>
<gene>
    <name evidence="9" type="ORF">SAMN04488507_1003169</name>
    <name evidence="8" type="ORF">TFLO_352</name>
</gene>
<evidence type="ECO:0000313" key="9">
    <source>
        <dbReference type="EMBL" id="SFH56323.1"/>
    </source>
</evidence>
<dbReference type="AlphaFoldDB" id="A0AB38BFB4"/>
<evidence type="ECO:0000256" key="1">
    <source>
        <dbReference type="ARBA" id="ARBA00004651"/>
    </source>
</evidence>
<proteinExistence type="predicted"/>
<protein>
    <submittedName>
        <fullName evidence="9">Uncharacterized membrane-anchored protein YitT, contains DUF161 and DUF2179 domains</fullName>
    </submittedName>
</protein>
<dbReference type="InterPro" id="IPR051461">
    <property type="entry name" value="UPF0750_membrane"/>
</dbReference>
<evidence type="ECO:0000313" key="10">
    <source>
        <dbReference type="Proteomes" id="UP000195947"/>
    </source>
</evidence>
<dbReference type="Pfam" id="PF02588">
    <property type="entry name" value="YitT_membrane"/>
    <property type="match status" value="1"/>
</dbReference>
<evidence type="ECO:0000313" key="11">
    <source>
        <dbReference type="Proteomes" id="UP000199686"/>
    </source>
</evidence>
<dbReference type="PANTHER" id="PTHR33545">
    <property type="entry name" value="UPF0750 MEMBRANE PROTEIN YITT-RELATED"/>
    <property type="match status" value="1"/>
</dbReference>
<dbReference type="PANTHER" id="PTHR33545:SF4">
    <property type="entry name" value="UPF0750 MEMBRANE PROTEIN YXKD"/>
    <property type="match status" value="1"/>
</dbReference>
<evidence type="ECO:0000256" key="3">
    <source>
        <dbReference type="ARBA" id="ARBA00022692"/>
    </source>
</evidence>
<feature type="transmembrane region" description="Helical" evidence="6">
    <location>
        <begin position="133"/>
        <end position="153"/>
    </location>
</feature>
<dbReference type="EMBL" id="FOQC01000003">
    <property type="protein sequence ID" value="SFH56323.1"/>
    <property type="molecule type" value="Genomic_DNA"/>
</dbReference>
<comment type="caution">
    <text evidence="9">The sequence shown here is derived from an EMBL/GenBank/DDBJ whole genome shotgun (WGS) entry which is preliminary data.</text>
</comment>
<comment type="subcellular location">
    <subcellularLocation>
        <location evidence="1">Cell membrane</location>
        <topology evidence="1">Multi-pass membrane protein</topology>
    </subcellularLocation>
</comment>
<keyword evidence="3 6" id="KW-0812">Transmembrane</keyword>
<dbReference type="InterPro" id="IPR019264">
    <property type="entry name" value="DUF2179"/>
</dbReference>
<evidence type="ECO:0000256" key="4">
    <source>
        <dbReference type="ARBA" id="ARBA00022989"/>
    </source>
</evidence>
<feature type="transmembrane region" description="Helical" evidence="6">
    <location>
        <begin position="78"/>
        <end position="96"/>
    </location>
</feature>
<dbReference type="Pfam" id="PF10035">
    <property type="entry name" value="DUF2179"/>
    <property type="match status" value="1"/>
</dbReference>
<reference evidence="9 11" key="2">
    <citation type="submission" date="2016-10" db="EMBL/GenBank/DDBJ databases">
        <authorList>
            <person name="Varghese N."/>
            <person name="Submissions S."/>
        </authorList>
    </citation>
    <scope>NUCLEOTIDE SEQUENCE [LARGE SCALE GENOMIC DNA]</scope>
    <source>
        <strain evidence="9 11">DSM 2094</strain>
    </source>
</reference>
<feature type="transmembrane region" description="Helical" evidence="6">
    <location>
        <begin position="102"/>
        <end position="121"/>
    </location>
</feature>
<keyword evidence="4 6" id="KW-1133">Transmembrane helix</keyword>